<keyword evidence="3" id="KW-1185">Reference proteome</keyword>
<organism evidence="2 3">
    <name type="scientific">Thalassobacterium sedimentorum</name>
    <dbReference type="NCBI Taxonomy" id="3041258"/>
    <lineage>
        <taxon>Bacteria</taxon>
        <taxon>Pseudomonadati</taxon>
        <taxon>Verrucomicrobiota</taxon>
        <taxon>Opitutia</taxon>
        <taxon>Puniceicoccales</taxon>
        <taxon>Coraliomargaritaceae</taxon>
        <taxon>Thalassobacterium</taxon>
    </lineage>
</organism>
<evidence type="ECO:0000313" key="2">
    <source>
        <dbReference type="EMBL" id="MDQ8194309.1"/>
    </source>
</evidence>
<accession>A0ABU1AHU9</accession>
<dbReference type="EMBL" id="JARXIC010000010">
    <property type="protein sequence ID" value="MDQ8194309.1"/>
    <property type="molecule type" value="Genomic_DNA"/>
</dbReference>
<gene>
    <name evidence="2" type="ORF">QEH59_07725</name>
</gene>
<protein>
    <recommendedName>
        <fullName evidence="4">CBM20 domain-containing protein</fullName>
    </recommendedName>
</protein>
<proteinExistence type="predicted"/>
<feature type="compositionally biased region" description="Basic residues" evidence="1">
    <location>
        <begin position="34"/>
        <end position="49"/>
    </location>
</feature>
<evidence type="ECO:0008006" key="4">
    <source>
        <dbReference type="Google" id="ProtNLM"/>
    </source>
</evidence>
<name>A0ABU1AHU9_9BACT</name>
<reference evidence="2 3" key="1">
    <citation type="submission" date="2023-04" db="EMBL/GenBank/DDBJ databases">
        <title>A novel bacteria isolated from coastal sediment.</title>
        <authorList>
            <person name="Liu X.-J."/>
            <person name="Du Z.-J."/>
        </authorList>
    </citation>
    <scope>NUCLEOTIDE SEQUENCE [LARGE SCALE GENOMIC DNA]</scope>
    <source>
        <strain evidence="2 3">SDUM461004</strain>
    </source>
</reference>
<sequence>MAKKSTTKKAVKKVAAKKVVKKVAVKKAPAKKAVKKVATKKTTTKKAAKKAVTQKPTAVKTATKTSKKTSASATGKTVEKTSIIARVDVGFGNSLYIRGEGAGLSWDQGIQLDNVSPYEWTFASTQAKGDVTFKFLINDEIWAEGENSTVAKGGTSISSPVFTW</sequence>
<dbReference type="RefSeq" id="WP_308984789.1">
    <property type="nucleotide sequence ID" value="NZ_JARXIC010000010.1"/>
</dbReference>
<dbReference type="Proteomes" id="UP001243717">
    <property type="component" value="Unassembled WGS sequence"/>
</dbReference>
<comment type="caution">
    <text evidence="2">The sequence shown here is derived from an EMBL/GenBank/DDBJ whole genome shotgun (WGS) entry which is preliminary data.</text>
</comment>
<feature type="region of interest" description="Disordered" evidence="1">
    <location>
        <begin position="34"/>
        <end position="73"/>
    </location>
</feature>
<evidence type="ECO:0000256" key="1">
    <source>
        <dbReference type="SAM" id="MobiDB-lite"/>
    </source>
</evidence>
<feature type="compositionally biased region" description="Low complexity" evidence="1">
    <location>
        <begin position="50"/>
        <end position="73"/>
    </location>
</feature>
<evidence type="ECO:0000313" key="3">
    <source>
        <dbReference type="Proteomes" id="UP001243717"/>
    </source>
</evidence>